<dbReference type="AlphaFoldDB" id="A0A9W4WTN5"/>
<dbReference type="SUPFAM" id="SSF47072">
    <property type="entry name" value="Cysteine alpha-hairpin motif"/>
    <property type="match status" value="1"/>
</dbReference>
<dbReference type="Proteomes" id="UP001153678">
    <property type="component" value="Unassembled WGS sequence"/>
</dbReference>
<dbReference type="InterPro" id="IPR010625">
    <property type="entry name" value="CHCH"/>
</dbReference>
<evidence type="ECO:0000313" key="4">
    <source>
        <dbReference type="EMBL" id="CAI2171341.1"/>
    </source>
</evidence>
<dbReference type="GO" id="GO:0005634">
    <property type="term" value="C:nucleus"/>
    <property type="evidence" value="ECO:0007669"/>
    <property type="project" value="TreeGrafter"/>
</dbReference>
<feature type="compositionally biased region" description="Low complexity" evidence="2">
    <location>
        <begin position="97"/>
        <end position="112"/>
    </location>
</feature>
<feature type="region of interest" description="Disordered" evidence="2">
    <location>
        <begin position="87"/>
        <end position="112"/>
    </location>
</feature>
<dbReference type="EMBL" id="CAMKVN010000811">
    <property type="protein sequence ID" value="CAI2171341.1"/>
    <property type="molecule type" value="Genomic_DNA"/>
</dbReference>
<dbReference type="PANTHER" id="PTHR13523:SF2">
    <property type="entry name" value="COILED-COIL-HELIX-COILED-COIL-HELIX DOMAIN CONTAINING 2, ISOFORM A-RELATED"/>
    <property type="match status" value="1"/>
</dbReference>
<dbReference type="OrthoDB" id="1106148at2759"/>
<dbReference type="InterPro" id="IPR055304">
    <property type="entry name" value="CHCHD2/10-like"/>
</dbReference>
<dbReference type="InterPro" id="IPR009069">
    <property type="entry name" value="Cys_alpha_HP_mot_SF"/>
</dbReference>
<dbReference type="PANTHER" id="PTHR13523">
    <property type="entry name" value="COILED-COIL-HELIX-COILED-COIL-HELIX DOMAIN CONTAINING 2/NUR77"/>
    <property type="match status" value="1"/>
</dbReference>
<evidence type="ECO:0000259" key="3">
    <source>
        <dbReference type="Pfam" id="PF06747"/>
    </source>
</evidence>
<sequence>MARRKSAARPASRPAARPAARSSSTDQRNSRPASTLSAPTKQTNNVPAVPPKKPTGLAEQRPPGLLGQMASTAAGVAIGHSIGHGITGLFSGSGSAETPEPQQQYTPQTQNEQPQYQAFQNDNYGEASCENDAKALTKCLELNNHNIGLCQYYLENLKACQQMASQL</sequence>
<keyword evidence="1" id="KW-1015">Disulfide bond</keyword>
<organism evidence="4 5">
    <name type="scientific">Funneliformis geosporum</name>
    <dbReference type="NCBI Taxonomy" id="1117311"/>
    <lineage>
        <taxon>Eukaryota</taxon>
        <taxon>Fungi</taxon>
        <taxon>Fungi incertae sedis</taxon>
        <taxon>Mucoromycota</taxon>
        <taxon>Glomeromycotina</taxon>
        <taxon>Glomeromycetes</taxon>
        <taxon>Glomerales</taxon>
        <taxon>Glomeraceae</taxon>
        <taxon>Funneliformis</taxon>
    </lineage>
</organism>
<feature type="compositionally biased region" description="Polar residues" evidence="2">
    <location>
        <begin position="25"/>
        <end position="46"/>
    </location>
</feature>
<feature type="compositionally biased region" description="Low complexity" evidence="2">
    <location>
        <begin position="8"/>
        <end position="24"/>
    </location>
</feature>
<feature type="region of interest" description="Disordered" evidence="2">
    <location>
        <begin position="1"/>
        <end position="68"/>
    </location>
</feature>
<evidence type="ECO:0000256" key="1">
    <source>
        <dbReference type="ARBA" id="ARBA00023157"/>
    </source>
</evidence>
<evidence type="ECO:0000313" key="5">
    <source>
        <dbReference type="Proteomes" id="UP001153678"/>
    </source>
</evidence>
<dbReference type="GO" id="GO:0005739">
    <property type="term" value="C:mitochondrion"/>
    <property type="evidence" value="ECO:0007669"/>
    <property type="project" value="TreeGrafter"/>
</dbReference>
<feature type="domain" description="CHCH" evidence="3">
    <location>
        <begin position="129"/>
        <end position="162"/>
    </location>
</feature>
<dbReference type="GO" id="GO:0007005">
    <property type="term" value="P:mitochondrion organization"/>
    <property type="evidence" value="ECO:0007669"/>
    <property type="project" value="InterPro"/>
</dbReference>
<protein>
    <submittedName>
        <fullName evidence="4">19332_t:CDS:1</fullName>
    </submittedName>
</protein>
<reference evidence="4" key="1">
    <citation type="submission" date="2022-08" db="EMBL/GenBank/DDBJ databases">
        <authorList>
            <person name="Kallberg Y."/>
            <person name="Tangrot J."/>
            <person name="Rosling A."/>
        </authorList>
    </citation>
    <scope>NUCLEOTIDE SEQUENCE</scope>
    <source>
        <strain evidence="4">Wild A</strain>
    </source>
</reference>
<gene>
    <name evidence="4" type="ORF">FWILDA_LOCUS5031</name>
</gene>
<evidence type="ECO:0000256" key="2">
    <source>
        <dbReference type="SAM" id="MobiDB-lite"/>
    </source>
</evidence>
<dbReference type="Pfam" id="PF06747">
    <property type="entry name" value="CHCH"/>
    <property type="match status" value="1"/>
</dbReference>
<comment type="caution">
    <text evidence="4">The sequence shown here is derived from an EMBL/GenBank/DDBJ whole genome shotgun (WGS) entry which is preliminary data.</text>
</comment>
<proteinExistence type="predicted"/>
<accession>A0A9W4WTN5</accession>
<name>A0A9W4WTN5_9GLOM</name>
<keyword evidence="5" id="KW-1185">Reference proteome</keyword>